<protein>
    <submittedName>
        <fullName evidence="8">Transcriptional repressor</fullName>
    </submittedName>
</protein>
<evidence type="ECO:0000256" key="3">
    <source>
        <dbReference type="ARBA" id="ARBA00022833"/>
    </source>
</evidence>
<dbReference type="PANTHER" id="PTHR33202:SF8">
    <property type="entry name" value="PEROXIDE-RESPONSIVE REPRESSOR PERR"/>
    <property type="match status" value="1"/>
</dbReference>
<dbReference type="GO" id="GO:0008270">
    <property type="term" value="F:zinc ion binding"/>
    <property type="evidence" value="ECO:0007669"/>
    <property type="project" value="TreeGrafter"/>
</dbReference>
<gene>
    <name evidence="8" type="ORF">CSB45_06495</name>
</gene>
<reference evidence="8 9" key="1">
    <citation type="submission" date="2017-10" db="EMBL/GenBank/DDBJ databases">
        <title>Novel microbial diversity and functional potential in the marine mammal oral microbiome.</title>
        <authorList>
            <person name="Dudek N.K."/>
            <person name="Sun C.L."/>
            <person name="Burstein D."/>
            <person name="Kantor R.S."/>
            <person name="Aliaga Goltsman D.S."/>
            <person name="Bik E.M."/>
            <person name="Thomas B.C."/>
            <person name="Banfield J.F."/>
            <person name="Relman D.A."/>
        </authorList>
    </citation>
    <scope>NUCLEOTIDE SEQUENCE [LARGE SCALE GENOMIC DNA]</scope>
    <source>
        <strain evidence="8">DOLZORAL124_49_17</strain>
    </source>
</reference>
<feature type="binding site" evidence="7">
    <location>
        <position position="146"/>
    </location>
    <ligand>
        <name>Zn(2+)</name>
        <dbReference type="ChEBI" id="CHEBI:29105"/>
    </ligand>
</feature>
<dbReference type="InterPro" id="IPR043135">
    <property type="entry name" value="Fur_C"/>
</dbReference>
<sequence length="148" mass="17004">MHHSPDKSKEKKLAHFKDICKHSKIKLTPQRLVIYNELIDSEEHPSTDMVYQQVKKQFPTISFDTVNRTLATFSEIGLASVVEGTGTPRRYDGNLSKHHHFQCLSCKKIFDVYDESYNTLDVPEELRNAHTILTVTVRLEGICEQCKG</sequence>
<evidence type="ECO:0000256" key="5">
    <source>
        <dbReference type="ARBA" id="ARBA00023125"/>
    </source>
</evidence>
<comment type="similarity">
    <text evidence="1">Belongs to the Fur family.</text>
</comment>
<dbReference type="InterPro" id="IPR002481">
    <property type="entry name" value="FUR"/>
</dbReference>
<dbReference type="GO" id="GO:0000976">
    <property type="term" value="F:transcription cis-regulatory region binding"/>
    <property type="evidence" value="ECO:0007669"/>
    <property type="project" value="TreeGrafter"/>
</dbReference>
<evidence type="ECO:0000256" key="6">
    <source>
        <dbReference type="ARBA" id="ARBA00023163"/>
    </source>
</evidence>
<dbReference type="Gene3D" id="3.30.1490.190">
    <property type="match status" value="1"/>
</dbReference>
<proteinExistence type="inferred from homology"/>
<feature type="binding site" evidence="7">
    <location>
        <position position="106"/>
    </location>
    <ligand>
        <name>Zn(2+)</name>
        <dbReference type="ChEBI" id="CHEBI:29105"/>
    </ligand>
</feature>
<dbReference type="SUPFAM" id="SSF46785">
    <property type="entry name" value="Winged helix' DNA-binding domain"/>
    <property type="match status" value="1"/>
</dbReference>
<keyword evidence="3 7" id="KW-0862">Zinc</keyword>
<comment type="cofactor">
    <cofactor evidence="7">
        <name>Zn(2+)</name>
        <dbReference type="ChEBI" id="CHEBI:29105"/>
    </cofactor>
    <text evidence="7">Binds 1 zinc ion per subunit.</text>
</comment>
<dbReference type="GO" id="GO:0003700">
    <property type="term" value="F:DNA-binding transcription factor activity"/>
    <property type="evidence" value="ECO:0007669"/>
    <property type="project" value="InterPro"/>
</dbReference>
<keyword evidence="6" id="KW-0804">Transcription</keyword>
<evidence type="ECO:0000256" key="7">
    <source>
        <dbReference type="PIRSR" id="PIRSR602481-1"/>
    </source>
</evidence>
<name>A0A2G6E7J8_9BACT</name>
<feature type="binding site" evidence="7">
    <location>
        <position position="143"/>
    </location>
    <ligand>
        <name>Zn(2+)</name>
        <dbReference type="ChEBI" id="CHEBI:29105"/>
    </ligand>
</feature>
<dbReference type="PANTHER" id="PTHR33202">
    <property type="entry name" value="ZINC UPTAKE REGULATION PROTEIN"/>
    <property type="match status" value="1"/>
</dbReference>
<evidence type="ECO:0000256" key="1">
    <source>
        <dbReference type="ARBA" id="ARBA00007957"/>
    </source>
</evidence>
<dbReference type="CDD" id="cd07153">
    <property type="entry name" value="Fur_like"/>
    <property type="match status" value="1"/>
</dbReference>
<evidence type="ECO:0000313" key="8">
    <source>
        <dbReference type="EMBL" id="PID57862.1"/>
    </source>
</evidence>
<evidence type="ECO:0000313" key="9">
    <source>
        <dbReference type="Proteomes" id="UP000229740"/>
    </source>
</evidence>
<dbReference type="GO" id="GO:1900376">
    <property type="term" value="P:regulation of secondary metabolite biosynthetic process"/>
    <property type="evidence" value="ECO:0007669"/>
    <property type="project" value="TreeGrafter"/>
</dbReference>
<dbReference type="AlphaFoldDB" id="A0A2G6E7J8"/>
<dbReference type="InterPro" id="IPR036388">
    <property type="entry name" value="WH-like_DNA-bd_sf"/>
</dbReference>
<feature type="binding site" evidence="7">
    <location>
        <position position="103"/>
    </location>
    <ligand>
        <name>Zn(2+)</name>
        <dbReference type="ChEBI" id="CHEBI:29105"/>
    </ligand>
</feature>
<dbReference type="Proteomes" id="UP000229740">
    <property type="component" value="Unassembled WGS sequence"/>
</dbReference>
<organism evidence="8 9">
    <name type="scientific">candidate division KSB3 bacterium</name>
    <dbReference type="NCBI Taxonomy" id="2044937"/>
    <lineage>
        <taxon>Bacteria</taxon>
        <taxon>candidate division KSB3</taxon>
    </lineage>
</organism>
<dbReference type="Pfam" id="PF01475">
    <property type="entry name" value="FUR"/>
    <property type="match status" value="1"/>
</dbReference>
<dbReference type="GO" id="GO:0045892">
    <property type="term" value="P:negative regulation of DNA-templated transcription"/>
    <property type="evidence" value="ECO:0007669"/>
    <property type="project" value="TreeGrafter"/>
</dbReference>
<keyword evidence="5" id="KW-0238">DNA-binding</keyword>
<keyword evidence="7" id="KW-0479">Metal-binding</keyword>
<dbReference type="InterPro" id="IPR036390">
    <property type="entry name" value="WH_DNA-bd_sf"/>
</dbReference>
<dbReference type="EMBL" id="PDPS01000025">
    <property type="protein sequence ID" value="PID57862.1"/>
    <property type="molecule type" value="Genomic_DNA"/>
</dbReference>
<evidence type="ECO:0000256" key="4">
    <source>
        <dbReference type="ARBA" id="ARBA00023015"/>
    </source>
</evidence>
<comment type="caution">
    <text evidence="8">The sequence shown here is derived from an EMBL/GenBank/DDBJ whole genome shotgun (WGS) entry which is preliminary data.</text>
</comment>
<accession>A0A2G6E7J8</accession>
<keyword evidence="4" id="KW-0805">Transcription regulation</keyword>
<keyword evidence="2" id="KW-0678">Repressor</keyword>
<dbReference type="Gene3D" id="1.10.10.10">
    <property type="entry name" value="Winged helix-like DNA-binding domain superfamily/Winged helix DNA-binding domain"/>
    <property type="match status" value="1"/>
</dbReference>
<evidence type="ECO:0000256" key="2">
    <source>
        <dbReference type="ARBA" id="ARBA00022491"/>
    </source>
</evidence>